<keyword evidence="3" id="KW-1185">Reference proteome</keyword>
<reference evidence="2" key="1">
    <citation type="submission" date="2021-02" db="EMBL/GenBank/DDBJ databases">
        <authorList>
            <person name="Steward A R."/>
        </authorList>
    </citation>
    <scope>NUCLEOTIDE SEQUENCE</scope>
</reference>
<name>A0A821Q2E4_9NEOP</name>
<evidence type="ECO:0000256" key="1">
    <source>
        <dbReference type="SAM" id="MobiDB-lite"/>
    </source>
</evidence>
<dbReference type="EMBL" id="CAJOBZ010000007">
    <property type="protein sequence ID" value="CAF4813724.1"/>
    <property type="molecule type" value="Genomic_DNA"/>
</dbReference>
<evidence type="ECO:0000313" key="2">
    <source>
        <dbReference type="EMBL" id="CAF4813724.1"/>
    </source>
</evidence>
<accession>A0A821Q2E4</accession>
<dbReference type="OrthoDB" id="7472163at2759"/>
<proteinExistence type="predicted"/>
<feature type="compositionally biased region" description="Polar residues" evidence="1">
    <location>
        <begin position="60"/>
        <end position="78"/>
    </location>
</feature>
<protein>
    <submittedName>
        <fullName evidence="2">Uncharacterized protein</fullName>
    </submittedName>
</protein>
<sequence>MYPKKLLCVHCTLPPQQRCATAAQHANRNHGGDNRRNIRDFGHPQGGPHEPQDRGGEDSTALSTTQIAHASTTPHLLT</sequence>
<organism evidence="2 3">
    <name type="scientific">Pieris macdunnoughi</name>
    <dbReference type="NCBI Taxonomy" id="345717"/>
    <lineage>
        <taxon>Eukaryota</taxon>
        <taxon>Metazoa</taxon>
        <taxon>Ecdysozoa</taxon>
        <taxon>Arthropoda</taxon>
        <taxon>Hexapoda</taxon>
        <taxon>Insecta</taxon>
        <taxon>Pterygota</taxon>
        <taxon>Neoptera</taxon>
        <taxon>Endopterygota</taxon>
        <taxon>Lepidoptera</taxon>
        <taxon>Glossata</taxon>
        <taxon>Ditrysia</taxon>
        <taxon>Papilionoidea</taxon>
        <taxon>Pieridae</taxon>
        <taxon>Pierinae</taxon>
        <taxon>Pieris</taxon>
    </lineage>
</organism>
<dbReference type="Proteomes" id="UP000663880">
    <property type="component" value="Unassembled WGS sequence"/>
</dbReference>
<dbReference type="AlphaFoldDB" id="A0A821Q2E4"/>
<feature type="compositionally biased region" description="Basic and acidic residues" evidence="1">
    <location>
        <begin position="30"/>
        <end position="42"/>
    </location>
</feature>
<comment type="caution">
    <text evidence="2">The sequence shown here is derived from an EMBL/GenBank/DDBJ whole genome shotgun (WGS) entry which is preliminary data.</text>
</comment>
<gene>
    <name evidence="2" type="ORF">PMACD_LOCUS4196</name>
</gene>
<evidence type="ECO:0000313" key="3">
    <source>
        <dbReference type="Proteomes" id="UP000663880"/>
    </source>
</evidence>
<feature type="region of interest" description="Disordered" evidence="1">
    <location>
        <begin position="22"/>
        <end position="78"/>
    </location>
</feature>